<dbReference type="InterPro" id="IPR018499">
    <property type="entry name" value="Tetraspanin/Peripherin"/>
</dbReference>
<feature type="non-terminal residue" evidence="7">
    <location>
        <position position="528"/>
    </location>
</feature>
<keyword evidence="3 6" id="KW-1133">Transmembrane helix</keyword>
<feature type="region of interest" description="Disordered" evidence="5">
    <location>
        <begin position="147"/>
        <end position="173"/>
    </location>
</feature>
<feature type="transmembrane region" description="Helical" evidence="6">
    <location>
        <begin position="195"/>
        <end position="223"/>
    </location>
</feature>
<dbReference type="InterPro" id="IPR008952">
    <property type="entry name" value="Tetraspanin_EC2_sf"/>
</dbReference>
<name>A0A315VX88_GAMAF</name>
<sequence>MKTENDHTILGSGSVQLGSQSASPVKQIYNSIVPSDASTEESGFPDGLLACRHFSCWETQRVFAEAREDFIFSSLGVKNVKKLLDEGNFPFLCIHSQHEDEHRSALCWLTSAVLNAPRDDGKCSKSLTLGCHTERDKDEFLGFRKTTENQENDRKTTEKRQKTRKTTEKQENDRKRQNGLDLLLVRMKLDVKIEVLKFCFTVLNSVFLVLGLSVMGCGIWILFDSGSFLNVLSSEELKVVAAGLFIIGGVVALVSLTGCTGAALEKRFLLLVYLCFLIALVLGQLYVTVLLLLYRNRIDGSLAQTVNNIISQYGNGSSRADRIMDNIQHFTNCCGVNGPDDWLKNSFIQTLNLTGRNVLPCSCFRSFQPSINSSWCLENESTNETVLGTGTGTFNESCKQTINQWLQENVITIVAMAAFLVLIQIVDIFIAGSLFRMFGEKDTLKKNKRLVGEDDTDSHSASEPDPDGGEQNHAFIDPDEGAAEPNYMTAGDTNHMADQYNQNQEYQEPLNFSQNQGYHGYQEATQHY</sequence>
<keyword evidence="8" id="KW-1185">Reference proteome</keyword>
<feature type="transmembrane region" description="Helical" evidence="6">
    <location>
        <begin position="410"/>
        <end position="439"/>
    </location>
</feature>
<keyword evidence="2 6" id="KW-0812">Transmembrane</keyword>
<dbReference type="Pfam" id="PF00335">
    <property type="entry name" value="Tetraspanin"/>
    <property type="match status" value="1"/>
</dbReference>
<evidence type="ECO:0000313" key="7">
    <source>
        <dbReference type="EMBL" id="PWA28219.1"/>
    </source>
</evidence>
<dbReference type="SUPFAM" id="SSF48652">
    <property type="entry name" value="Tetraspanin"/>
    <property type="match status" value="1"/>
</dbReference>
<evidence type="ECO:0000256" key="5">
    <source>
        <dbReference type="SAM" id="MobiDB-lite"/>
    </source>
</evidence>
<evidence type="ECO:0000256" key="6">
    <source>
        <dbReference type="SAM" id="Phobius"/>
    </source>
</evidence>
<dbReference type="GO" id="GO:0005886">
    <property type="term" value="C:plasma membrane"/>
    <property type="evidence" value="ECO:0007669"/>
    <property type="project" value="TreeGrafter"/>
</dbReference>
<comment type="caution">
    <text evidence="7">The sequence shown here is derived from an EMBL/GenBank/DDBJ whole genome shotgun (WGS) entry which is preliminary data.</text>
</comment>
<comment type="subcellular location">
    <subcellularLocation>
        <location evidence="1">Membrane</location>
        <topology evidence="1">Multi-pass membrane protein</topology>
    </subcellularLocation>
</comment>
<dbReference type="Gene3D" id="1.10.1450.10">
    <property type="entry name" value="Tetraspanin"/>
    <property type="match status" value="1"/>
</dbReference>
<gene>
    <name evidence="7" type="ORF">CCH79_00018569</name>
</gene>
<dbReference type="Proteomes" id="UP000250572">
    <property type="component" value="Unassembled WGS sequence"/>
</dbReference>
<protein>
    <submittedName>
        <fullName evidence="7">Uncharacterized protein</fullName>
    </submittedName>
</protein>
<accession>A0A315VX88</accession>
<feature type="transmembrane region" description="Helical" evidence="6">
    <location>
        <begin position="243"/>
        <end position="264"/>
    </location>
</feature>
<dbReference type="AlphaFoldDB" id="A0A315VX88"/>
<dbReference type="CDD" id="cd03127">
    <property type="entry name" value="tetraspanin_LEL"/>
    <property type="match status" value="1"/>
</dbReference>
<organism evidence="7 8">
    <name type="scientific">Gambusia affinis</name>
    <name type="common">Western mosquitofish</name>
    <name type="synonym">Heterandria affinis</name>
    <dbReference type="NCBI Taxonomy" id="33528"/>
    <lineage>
        <taxon>Eukaryota</taxon>
        <taxon>Metazoa</taxon>
        <taxon>Chordata</taxon>
        <taxon>Craniata</taxon>
        <taxon>Vertebrata</taxon>
        <taxon>Euteleostomi</taxon>
        <taxon>Actinopterygii</taxon>
        <taxon>Neopterygii</taxon>
        <taxon>Teleostei</taxon>
        <taxon>Neoteleostei</taxon>
        <taxon>Acanthomorphata</taxon>
        <taxon>Ovalentaria</taxon>
        <taxon>Atherinomorphae</taxon>
        <taxon>Cyprinodontiformes</taxon>
        <taxon>Poeciliidae</taxon>
        <taxon>Poeciliinae</taxon>
        <taxon>Gambusia</taxon>
    </lineage>
</organism>
<feature type="transmembrane region" description="Helical" evidence="6">
    <location>
        <begin position="271"/>
        <end position="294"/>
    </location>
</feature>
<dbReference type="PANTHER" id="PTHR19282:SF159">
    <property type="entry name" value="TETRASPANIN-15"/>
    <property type="match status" value="1"/>
</dbReference>
<dbReference type="EMBL" id="NHOQ01000885">
    <property type="protein sequence ID" value="PWA28219.1"/>
    <property type="molecule type" value="Genomic_DNA"/>
</dbReference>
<evidence type="ECO:0000256" key="2">
    <source>
        <dbReference type="ARBA" id="ARBA00022692"/>
    </source>
</evidence>
<evidence type="ECO:0000256" key="4">
    <source>
        <dbReference type="ARBA" id="ARBA00023136"/>
    </source>
</evidence>
<dbReference type="STRING" id="33528.ENSGAFP00000021627"/>
<feature type="region of interest" description="Disordered" evidence="5">
    <location>
        <begin position="449"/>
        <end position="494"/>
    </location>
</feature>
<evidence type="ECO:0000313" key="8">
    <source>
        <dbReference type="Proteomes" id="UP000250572"/>
    </source>
</evidence>
<evidence type="ECO:0000256" key="1">
    <source>
        <dbReference type="ARBA" id="ARBA00004141"/>
    </source>
</evidence>
<evidence type="ECO:0000256" key="3">
    <source>
        <dbReference type="ARBA" id="ARBA00022989"/>
    </source>
</evidence>
<keyword evidence="4 6" id="KW-0472">Membrane</keyword>
<reference evidence="7 8" key="1">
    <citation type="journal article" date="2018" name="G3 (Bethesda)">
        <title>A High-Quality Reference Genome for the Invasive Mosquitofish Gambusia affinis Using a Chicago Library.</title>
        <authorList>
            <person name="Hoffberg S.L."/>
            <person name="Troendle N.J."/>
            <person name="Glenn T.C."/>
            <person name="Mahmud O."/>
            <person name="Louha S."/>
            <person name="Chalopin D."/>
            <person name="Bennetzen J.L."/>
            <person name="Mauricio R."/>
        </authorList>
    </citation>
    <scope>NUCLEOTIDE SEQUENCE [LARGE SCALE GENOMIC DNA]</scope>
    <source>
        <strain evidence="7">NE01/NJP1002.9</strain>
        <tissue evidence="7">Muscle</tissue>
    </source>
</reference>
<dbReference type="PRINTS" id="PR00259">
    <property type="entry name" value="TMFOUR"/>
</dbReference>
<proteinExistence type="predicted"/>
<dbReference type="PANTHER" id="PTHR19282">
    <property type="entry name" value="TETRASPANIN"/>
    <property type="match status" value="1"/>
</dbReference>